<comment type="caution">
    <text evidence="5">The sequence shown here is derived from an EMBL/GenBank/DDBJ whole genome shotgun (WGS) entry which is preliminary data.</text>
</comment>
<feature type="site" description="Important for autoinhibition of adenylyltransferase activity" evidence="3">
    <location>
        <position position="271"/>
    </location>
</feature>
<dbReference type="PROSITE" id="PS51459">
    <property type="entry name" value="FIDO"/>
    <property type="match status" value="1"/>
</dbReference>
<accession>A0A4U6CQR0</accession>
<protein>
    <submittedName>
        <fullName evidence="5">Fic family protein</fullName>
    </submittedName>
</protein>
<dbReference type="SUPFAM" id="SSF140931">
    <property type="entry name" value="Fic-like"/>
    <property type="match status" value="1"/>
</dbReference>
<dbReference type="GO" id="GO:0005524">
    <property type="term" value="F:ATP binding"/>
    <property type="evidence" value="ECO:0007669"/>
    <property type="project" value="UniProtKB-KW"/>
</dbReference>
<feature type="active site" evidence="1">
    <location>
        <position position="396"/>
    </location>
</feature>
<keyword evidence="2" id="KW-0547">Nucleotide-binding</keyword>
<dbReference type="Pfam" id="PF02661">
    <property type="entry name" value="Fic"/>
    <property type="match status" value="1"/>
</dbReference>
<keyword evidence="6" id="KW-1185">Reference proteome</keyword>
<evidence type="ECO:0000313" key="6">
    <source>
        <dbReference type="Proteomes" id="UP000304900"/>
    </source>
</evidence>
<dbReference type="AlphaFoldDB" id="A0A4U6CQR0"/>
<dbReference type="PANTHER" id="PTHR13504:SF38">
    <property type="entry name" value="FIDO DOMAIN-CONTAINING PROTEIN"/>
    <property type="match status" value="1"/>
</dbReference>
<feature type="binding site" evidence="2">
    <location>
        <begin position="400"/>
        <end position="407"/>
    </location>
    <ligand>
        <name>ATP</name>
        <dbReference type="ChEBI" id="CHEBI:30616"/>
    </ligand>
</feature>
<sequence>MKKIPMIRLQELLFGSSDKAESAKIGAMERKGIIRKIAPRIYSSNLEEAPEVIIKRNWFRILSNQFPGVVLSHRTALEFVPAEGGHVFVTHTYTRNNRLPGLTIHFLEGPSRQENDNVFFENLFASQEARAFLENMQQSRDRGDVSKTLSISQIEERLDLIIRSRGEDAINELRDNARRLAPVLGMEKEFTKLTQLISTLLTTGDSKSLHSPLAIARALGEPFDPGRIKLFETLYGALSGNTFPVYHDKNSSLKAYRNFAFFESYFSNYIEGTEFALSEAQQIIQTETPLPQRDEDSHDVLGTYQIVSDRHEMALTPKSPDELLQLLRSRHATLLRARIPKKPGQFKDKNNRAGNTEFVDWQLVAGTLKKGFDWYSLLKDPFARAAYIMFLISEVHPFLDGNGRIARVMMNAELSSAGLSKIIIPTVYREDYMGALRKLTRQHDPRAYIRMLLRTFEFSSNIYGEDEQEMETYLRQCNAFEEPEAAKLIIVSH</sequence>
<feature type="domain" description="Fido" evidence="4">
    <location>
        <begin position="322"/>
        <end position="454"/>
    </location>
</feature>
<evidence type="ECO:0000259" key="4">
    <source>
        <dbReference type="PROSITE" id="PS51459"/>
    </source>
</evidence>
<reference evidence="5 6" key="1">
    <citation type="submission" date="2019-05" db="EMBL/GenBank/DDBJ databases">
        <title>Dyadobacter AR-3-8 sp. nov., isolated from arctic soil.</title>
        <authorList>
            <person name="Chaudhary D.K."/>
        </authorList>
    </citation>
    <scope>NUCLEOTIDE SEQUENCE [LARGE SCALE GENOMIC DNA]</scope>
    <source>
        <strain evidence="5 6">AR-3-8</strain>
    </source>
</reference>
<proteinExistence type="predicted"/>
<name>A0A4U6CQR0_9BACT</name>
<gene>
    <name evidence="5" type="ORF">FDK13_32825</name>
</gene>
<dbReference type="Proteomes" id="UP000304900">
    <property type="component" value="Unassembled WGS sequence"/>
</dbReference>
<dbReference type="Gene3D" id="1.10.3290.10">
    <property type="entry name" value="Fido-like domain"/>
    <property type="match status" value="1"/>
</dbReference>
<organism evidence="5 6">
    <name type="scientific">Dyadobacter frigoris</name>
    <dbReference type="NCBI Taxonomy" id="2576211"/>
    <lineage>
        <taxon>Bacteria</taxon>
        <taxon>Pseudomonadati</taxon>
        <taxon>Bacteroidota</taxon>
        <taxon>Cytophagia</taxon>
        <taxon>Cytophagales</taxon>
        <taxon>Spirosomataceae</taxon>
        <taxon>Dyadobacter</taxon>
    </lineage>
</organism>
<evidence type="ECO:0000256" key="1">
    <source>
        <dbReference type="PIRSR" id="PIRSR640198-1"/>
    </source>
</evidence>
<dbReference type="PANTHER" id="PTHR13504">
    <property type="entry name" value="FIDO DOMAIN-CONTAINING PROTEIN DDB_G0283145"/>
    <property type="match status" value="1"/>
</dbReference>
<dbReference type="InterPro" id="IPR036597">
    <property type="entry name" value="Fido-like_dom_sf"/>
</dbReference>
<evidence type="ECO:0000256" key="2">
    <source>
        <dbReference type="PIRSR" id="PIRSR640198-2"/>
    </source>
</evidence>
<dbReference type="OrthoDB" id="9813719at2"/>
<dbReference type="InterPro" id="IPR040198">
    <property type="entry name" value="Fido_containing"/>
</dbReference>
<evidence type="ECO:0000313" key="5">
    <source>
        <dbReference type="EMBL" id="TKT85985.1"/>
    </source>
</evidence>
<evidence type="ECO:0000256" key="3">
    <source>
        <dbReference type="PIRSR" id="PIRSR640198-3"/>
    </source>
</evidence>
<keyword evidence="2" id="KW-0067">ATP-binding</keyword>
<dbReference type="InterPro" id="IPR003812">
    <property type="entry name" value="Fido"/>
</dbReference>
<dbReference type="EMBL" id="SZVO01000026">
    <property type="protein sequence ID" value="TKT85985.1"/>
    <property type="molecule type" value="Genomic_DNA"/>
</dbReference>